<reference evidence="1 2" key="1">
    <citation type="journal article" date="2014" name="Nat. Genet.">
        <title>Genome sequence of the hot pepper provides insights into the evolution of pungency in Capsicum species.</title>
        <authorList>
            <person name="Kim S."/>
            <person name="Park M."/>
            <person name="Yeom S.I."/>
            <person name="Kim Y.M."/>
            <person name="Lee J.M."/>
            <person name="Lee H.A."/>
            <person name="Seo E."/>
            <person name="Choi J."/>
            <person name="Cheong K."/>
            <person name="Kim K.T."/>
            <person name="Jung K."/>
            <person name="Lee G.W."/>
            <person name="Oh S.K."/>
            <person name="Bae C."/>
            <person name="Kim S.B."/>
            <person name="Lee H.Y."/>
            <person name="Kim S.Y."/>
            <person name="Kim M.S."/>
            <person name="Kang B.C."/>
            <person name="Jo Y.D."/>
            <person name="Yang H.B."/>
            <person name="Jeong H.J."/>
            <person name="Kang W.H."/>
            <person name="Kwon J.K."/>
            <person name="Shin C."/>
            <person name="Lim J.Y."/>
            <person name="Park J.H."/>
            <person name="Huh J.H."/>
            <person name="Kim J.S."/>
            <person name="Kim B.D."/>
            <person name="Cohen O."/>
            <person name="Paran I."/>
            <person name="Suh M.C."/>
            <person name="Lee S.B."/>
            <person name="Kim Y.K."/>
            <person name="Shin Y."/>
            <person name="Noh S.J."/>
            <person name="Park J."/>
            <person name="Seo Y.S."/>
            <person name="Kwon S.Y."/>
            <person name="Kim H.A."/>
            <person name="Park J.M."/>
            <person name="Kim H.J."/>
            <person name="Choi S.B."/>
            <person name="Bosland P.W."/>
            <person name="Reeves G."/>
            <person name="Jo S.H."/>
            <person name="Lee B.W."/>
            <person name="Cho H.T."/>
            <person name="Choi H.S."/>
            <person name="Lee M.S."/>
            <person name="Yu Y."/>
            <person name="Do Choi Y."/>
            <person name="Park B.S."/>
            <person name="van Deynze A."/>
            <person name="Ashrafi H."/>
            <person name="Hill T."/>
            <person name="Kim W.T."/>
            <person name="Pai H.S."/>
            <person name="Ahn H.K."/>
            <person name="Yeam I."/>
            <person name="Giovannoni J.J."/>
            <person name="Rose J.K."/>
            <person name="Sorensen I."/>
            <person name="Lee S.J."/>
            <person name="Kim R.W."/>
            <person name="Choi I.Y."/>
            <person name="Choi B.S."/>
            <person name="Lim J.S."/>
            <person name="Lee Y.H."/>
            <person name="Choi D."/>
        </authorList>
    </citation>
    <scope>NUCLEOTIDE SEQUENCE [LARGE SCALE GENOMIC DNA]</scope>
    <source>
        <strain evidence="2">cv. CM334</strain>
    </source>
</reference>
<accession>A0A2G2ZNV3</accession>
<reference evidence="1 2" key="2">
    <citation type="journal article" date="2017" name="Genome Biol.">
        <title>New reference genome sequences of hot pepper reveal the massive evolution of plant disease-resistance genes by retroduplication.</title>
        <authorList>
            <person name="Kim S."/>
            <person name="Park J."/>
            <person name="Yeom S.I."/>
            <person name="Kim Y.M."/>
            <person name="Seo E."/>
            <person name="Kim K.T."/>
            <person name="Kim M.S."/>
            <person name="Lee J.M."/>
            <person name="Cheong K."/>
            <person name="Shin H.S."/>
            <person name="Kim S.B."/>
            <person name="Han K."/>
            <person name="Lee J."/>
            <person name="Park M."/>
            <person name="Lee H.A."/>
            <person name="Lee H.Y."/>
            <person name="Lee Y."/>
            <person name="Oh S."/>
            <person name="Lee J.H."/>
            <person name="Choi E."/>
            <person name="Choi E."/>
            <person name="Lee S.E."/>
            <person name="Jeon J."/>
            <person name="Kim H."/>
            <person name="Choi G."/>
            <person name="Song H."/>
            <person name="Lee J."/>
            <person name="Lee S.C."/>
            <person name="Kwon J.K."/>
            <person name="Lee H.Y."/>
            <person name="Koo N."/>
            <person name="Hong Y."/>
            <person name="Kim R.W."/>
            <person name="Kang W.H."/>
            <person name="Huh J.H."/>
            <person name="Kang B.C."/>
            <person name="Yang T.J."/>
            <person name="Lee Y.H."/>
            <person name="Bennetzen J.L."/>
            <person name="Choi D."/>
        </authorList>
    </citation>
    <scope>NUCLEOTIDE SEQUENCE [LARGE SCALE GENOMIC DNA]</scope>
    <source>
        <strain evidence="2">cv. CM334</strain>
    </source>
</reference>
<dbReference type="AlphaFoldDB" id="A0A2G2ZNV3"/>
<keyword evidence="2" id="KW-1185">Reference proteome</keyword>
<evidence type="ECO:0000313" key="1">
    <source>
        <dbReference type="EMBL" id="PHT83670.1"/>
    </source>
</evidence>
<comment type="caution">
    <text evidence="1">The sequence shown here is derived from an EMBL/GenBank/DDBJ whole genome shotgun (WGS) entry which is preliminary data.</text>
</comment>
<dbReference type="EMBL" id="AYRZ02000004">
    <property type="protein sequence ID" value="PHT83670.1"/>
    <property type="molecule type" value="Genomic_DNA"/>
</dbReference>
<protein>
    <submittedName>
        <fullName evidence="1">Uncharacterized protein</fullName>
    </submittedName>
</protein>
<evidence type="ECO:0000313" key="2">
    <source>
        <dbReference type="Proteomes" id="UP000222542"/>
    </source>
</evidence>
<gene>
    <name evidence="1" type="ORF">T459_12113</name>
</gene>
<organism evidence="1 2">
    <name type="scientific">Capsicum annuum</name>
    <name type="common">Capsicum pepper</name>
    <dbReference type="NCBI Taxonomy" id="4072"/>
    <lineage>
        <taxon>Eukaryota</taxon>
        <taxon>Viridiplantae</taxon>
        <taxon>Streptophyta</taxon>
        <taxon>Embryophyta</taxon>
        <taxon>Tracheophyta</taxon>
        <taxon>Spermatophyta</taxon>
        <taxon>Magnoliopsida</taxon>
        <taxon>eudicotyledons</taxon>
        <taxon>Gunneridae</taxon>
        <taxon>Pentapetalae</taxon>
        <taxon>asterids</taxon>
        <taxon>lamiids</taxon>
        <taxon>Solanales</taxon>
        <taxon>Solanaceae</taxon>
        <taxon>Solanoideae</taxon>
        <taxon>Capsiceae</taxon>
        <taxon>Capsicum</taxon>
    </lineage>
</organism>
<dbReference type="Gramene" id="PHT83670">
    <property type="protein sequence ID" value="PHT83670"/>
    <property type="gene ID" value="T459_12113"/>
</dbReference>
<proteinExistence type="predicted"/>
<sequence length="148" mass="16883">MMNFHDQTSPYPLLEIANDERYSPASVLTLKVYPSVIDAFPLDRGSLDMSLHLDKWSTKEEIDVLDFNKVINATAFVLHSSTHDEESAATYPKGSNKGLTIWNYPQSSFAFYRLSNGASNKVSVRDWVNFWFKGSERYKEPSPRGPKQ</sequence>
<name>A0A2G2ZNV3_CAPAN</name>
<dbReference type="Proteomes" id="UP000222542">
    <property type="component" value="Unassembled WGS sequence"/>
</dbReference>